<dbReference type="CDD" id="cd00077">
    <property type="entry name" value="HDc"/>
    <property type="match status" value="1"/>
</dbReference>
<dbReference type="RefSeq" id="WP_274454430.1">
    <property type="nucleotide sequence ID" value="NZ_CP067097.1"/>
</dbReference>
<name>A0ABT9XLA8_9BACL</name>
<keyword evidence="2" id="KW-1133">Transmembrane helix</keyword>
<comment type="similarity">
    <text evidence="1">Belongs to the DNA polymerase type-Y family.</text>
</comment>
<protein>
    <submittedName>
        <fullName evidence="6">Diguanylate cyclase (GGDEF)-like protein/putative nucleotidyltransferase with HDIG domain</fullName>
    </submittedName>
</protein>
<evidence type="ECO:0000256" key="1">
    <source>
        <dbReference type="ARBA" id="ARBA00010945"/>
    </source>
</evidence>
<dbReference type="PANTHER" id="PTHR43155:SF2">
    <property type="entry name" value="CYCLIC DI-GMP PHOSPHODIESTERASE PA4108"/>
    <property type="match status" value="1"/>
</dbReference>
<dbReference type="InterPro" id="IPR006675">
    <property type="entry name" value="HDIG_dom"/>
</dbReference>
<dbReference type="PROSITE" id="PS51832">
    <property type="entry name" value="HD_GYP"/>
    <property type="match status" value="1"/>
</dbReference>
<dbReference type="Pfam" id="PF00990">
    <property type="entry name" value="GGDEF"/>
    <property type="match status" value="1"/>
</dbReference>
<keyword evidence="7" id="KW-1185">Reference proteome</keyword>
<dbReference type="SMART" id="SM00471">
    <property type="entry name" value="HDc"/>
    <property type="match status" value="1"/>
</dbReference>
<dbReference type="Gene3D" id="3.30.70.270">
    <property type="match status" value="1"/>
</dbReference>
<feature type="domain" description="GGDEF" evidence="4">
    <location>
        <begin position="89"/>
        <end position="224"/>
    </location>
</feature>
<keyword evidence="2" id="KW-0812">Transmembrane</keyword>
<feature type="domain" description="HD-GYP" evidence="5">
    <location>
        <begin position="238"/>
        <end position="433"/>
    </location>
</feature>
<dbReference type="InterPro" id="IPR001126">
    <property type="entry name" value="UmuC"/>
</dbReference>
<feature type="transmembrane region" description="Helical" evidence="2">
    <location>
        <begin position="7"/>
        <end position="26"/>
    </location>
</feature>
<evidence type="ECO:0000259" key="5">
    <source>
        <dbReference type="PROSITE" id="PS51832"/>
    </source>
</evidence>
<feature type="domain" description="UmuC" evidence="3">
    <location>
        <begin position="118"/>
        <end position="195"/>
    </location>
</feature>
<dbReference type="Gene3D" id="1.10.3210.10">
    <property type="entry name" value="Hypothetical protein af1432"/>
    <property type="match status" value="1"/>
</dbReference>
<dbReference type="Pfam" id="PF13487">
    <property type="entry name" value="HD_5"/>
    <property type="match status" value="1"/>
</dbReference>
<dbReference type="NCBIfam" id="TIGR00254">
    <property type="entry name" value="GGDEF"/>
    <property type="match status" value="1"/>
</dbReference>
<keyword evidence="2" id="KW-0472">Membrane</keyword>
<dbReference type="EMBL" id="JAUSTP010000031">
    <property type="protein sequence ID" value="MDQ0191099.1"/>
    <property type="molecule type" value="Genomic_DNA"/>
</dbReference>
<gene>
    <name evidence="6" type="ORF">J2S03_002967</name>
</gene>
<dbReference type="NCBIfam" id="TIGR00277">
    <property type="entry name" value="HDIG"/>
    <property type="match status" value="1"/>
</dbReference>
<dbReference type="PANTHER" id="PTHR43155">
    <property type="entry name" value="CYCLIC DI-GMP PHOSPHODIESTERASE PA4108-RELATED"/>
    <property type="match status" value="1"/>
</dbReference>
<organism evidence="6 7">
    <name type="scientific">Alicyclobacillus cycloheptanicus</name>
    <dbReference type="NCBI Taxonomy" id="1457"/>
    <lineage>
        <taxon>Bacteria</taxon>
        <taxon>Bacillati</taxon>
        <taxon>Bacillota</taxon>
        <taxon>Bacilli</taxon>
        <taxon>Bacillales</taxon>
        <taxon>Alicyclobacillaceae</taxon>
        <taxon>Alicyclobacillus</taxon>
    </lineage>
</organism>
<evidence type="ECO:0000259" key="4">
    <source>
        <dbReference type="PROSITE" id="PS50887"/>
    </source>
</evidence>
<dbReference type="InterPro" id="IPR003607">
    <property type="entry name" value="HD/PDEase_dom"/>
</dbReference>
<dbReference type="SUPFAM" id="SSF55073">
    <property type="entry name" value="Nucleotide cyclase"/>
    <property type="match status" value="1"/>
</dbReference>
<dbReference type="SUPFAM" id="SSF109604">
    <property type="entry name" value="HD-domain/PDEase-like"/>
    <property type="match status" value="1"/>
</dbReference>
<dbReference type="InterPro" id="IPR029787">
    <property type="entry name" value="Nucleotide_cyclase"/>
</dbReference>
<dbReference type="InterPro" id="IPR037522">
    <property type="entry name" value="HD_GYP_dom"/>
</dbReference>
<sequence length="440" mass="50113">MKNAITLQFVVVYGVEILIGLLLSVALRDAGLAGAILFTGLILLVAYSYRDYFKMAHHFKELSIRDELTGLHNHRWIQSFMDELFEQKAPFALLMLDIDHFRRYNEAWGHVEGDGALKRIAEILEESRIQDEEIARYSGEEFAIALPGYSLEQAEIRAENIRRAVEQADIKGVERLPGKRLTVSIGVAHYPSMAESKTDLLMMVDDALYKGKFTGRNKVSIYTSVLEDMKRSLALTEDDEELFRTIKVFLTFLNSKDRYTYAHTERDVLYAEALAKRIGLPEEELRYLRFGSFLHDIGKVEVPIEVLTKRGPLTKDEWEIMKSHVELGVNIVKPIAALERCLPIIRHHHERFAGGGYPDGIEKEEIPLSARILTIADSFDAMTTSRPYQRKRTKEEAFVELRACAGTQFDPELVEPFIEVVREMGLLAEESPDDTDITGA</sequence>
<accession>A0ABT9XLA8</accession>
<evidence type="ECO:0000313" key="7">
    <source>
        <dbReference type="Proteomes" id="UP001232973"/>
    </source>
</evidence>
<dbReference type="PROSITE" id="PS50173">
    <property type="entry name" value="UMUC"/>
    <property type="match status" value="1"/>
</dbReference>
<comment type="caution">
    <text evidence="6">The sequence shown here is derived from an EMBL/GenBank/DDBJ whole genome shotgun (WGS) entry which is preliminary data.</text>
</comment>
<dbReference type="CDD" id="cd01949">
    <property type="entry name" value="GGDEF"/>
    <property type="match status" value="1"/>
</dbReference>
<dbReference type="SMART" id="SM00267">
    <property type="entry name" value="GGDEF"/>
    <property type="match status" value="1"/>
</dbReference>
<dbReference type="InterPro" id="IPR043128">
    <property type="entry name" value="Rev_trsase/Diguanyl_cyclase"/>
</dbReference>
<evidence type="ECO:0000313" key="6">
    <source>
        <dbReference type="EMBL" id="MDQ0191099.1"/>
    </source>
</evidence>
<evidence type="ECO:0000256" key="2">
    <source>
        <dbReference type="SAM" id="Phobius"/>
    </source>
</evidence>
<feature type="transmembrane region" description="Helical" evidence="2">
    <location>
        <begin position="32"/>
        <end position="49"/>
    </location>
</feature>
<proteinExistence type="inferred from homology"/>
<dbReference type="PROSITE" id="PS50887">
    <property type="entry name" value="GGDEF"/>
    <property type="match status" value="1"/>
</dbReference>
<dbReference type="Proteomes" id="UP001232973">
    <property type="component" value="Unassembled WGS sequence"/>
</dbReference>
<evidence type="ECO:0000259" key="3">
    <source>
        <dbReference type="PROSITE" id="PS50173"/>
    </source>
</evidence>
<reference evidence="6 7" key="1">
    <citation type="submission" date="2023-07" db="EMBL/GenBank/DDBJ databases">
        <title>Genomic Encyclopedia of Type Strains, Phase IV (KMG-IV): sequencing the most valuable type-strain genomes for metagenomic binning, comparative biology and taxonomic classification.</title>
        <authorList>
            <person name="Goeker M."/>
        </authorList>
    </citation>
    <scope>NUCLEOTIDE SEQUENCE [LARGE SCALE GENOMIC DNA]</scope>
    <source>
        <strain evidence="6 7">DSM 4006</strain>
    </source>
</reference>
<dbReference type="InterPro" id="IPR000160">
    <property type="entry name" value="GGDEF_dom"/>
</dbReference>